<keyword evidence="5" id="KW-1185">Reference proteome</keyword>
<evidence type="ECO:0008006" key="6">
    <source>
        <dbReference type="Google" id="ProtNLM"/>
    </source>
</evidence>
<feature type="compositionally biased region" description="Polar residues" evidence="3">
    <location>
        <begin position="1"/>
        <end position="25"/>
    </location>
</feature>
<feature type="region of interest" description="Disordered" evidence="3">
    <location>
        <begin position="557"/>
        <end position="610"/>
    </location>
</feature>
<dbReference type="GO" id="GO:0051726">
    <property type="term" value="P:regulation of cell cycle"/>
    <property type="evidence" value="ECO:0007669"/>
    <property type="project" value="TreeGrafter"/>
</dbReference>
<dbReference type="InterPro" id="IPR003888">
    <property type="entry name" value="FYrich_N"/>
</dbReference>
<feature type="compositionally biased region" description="Polar residues" evidence="3">
    <location>
        <begin position="574"/>
        <end position="585"/>
    </location>
</feature>
<dbReference type="GeneID" id="66081191"/>
<feature type="region of interest" description="Disordered" evidence="3">
    <location>
        <begin position="163"/>
        <end position="279"/>
    </location>
</feature>
<evidence type="ECO:0000256" key="2">
    <source>
        <dbReference type="ARBA" id="ARBA00023242"/>
    </source>
</evidence>
<feature type="compositionally biased region" description="Polar residues" evidence="3">
    <location>
        <begin position="245"/>
        <end position="255"/>
    </location>
</feature>
<feature type="compositionally biased region" description="Basic and acidic residues" evidence="3">
    <location>
        <begin position="137"/>
        <end position="146"/>
    </location>
</feature>
<dbReference type="EMBL" id="CM032188">
    <property type="protein sequence ID" value="KAG7088087.1"/>
    <property type="molecule type" value="Genomic_DNA"/>
</dbReference>
<feature type="region of interest" description="Disordered" evidence="3">
    <location>
        <begin position="101"/>
        <end position="146"/>
    </location>
</feature>
<proteinExistence type="predicted"/>
<protein>
    <recommendedName>
        <fullName evidence="6">Transforming growth factor beta regulator 1</fullName>
    </recommendedName>
</protein>
<sequence length="637" mass="69063">MSQDAYSSDSLDHSTGNRTTNQVDSHFSIDPSINPENIVDKYWELKTRFQQLEEKRKGDSNSLQRSSDCDVRIREERDSLLERISELEKQPKIRSLGKSVPLKTTGQANDDSIHSMNRARKRAGKPINTSPRRSKRFRTDFDPDLPHDDELAVAALLIEKVSRSRSSSPLTQQADVAAEGLVPPTGDEITNTTLNATPHRPVRGKRRSGRHPPASKAASTSCTQSTDTNVYPPSSSGPVIDPSLTERSTTPSEKGSASAASPSDPSPTTPAQPSASSSMASNPYAAYLTSNNPYAYYYLHPHLPPGMHPGMAMSGIPPPGMYVPLPAPPMNSPKLVVPVQSQQLNDPSGQAQTKPKRLKSHAVTTKSFNIPIVPRDSQGRPLLPLNVGIMTVISLGEVCLREHFHTERYIFPAGYQVTRRYLSTQDKNREVVYHCTILDGGDGPKFQIVPSDAPELTVIAGTATGAWSNIVRKANAIRNRQHSNSVSGPDFFGLGQNTIKHLIQQLPNADKLRDYVWQNFVEGGPLGGRHAAVVPALPEDYGSSMAMGAYYRPGTNKPSTNQVVNSKHYPPYSIASNPPSQSRQDSVPIDPQLAAPTPHSGNSDADAAQDDASLITGDSSAGVATTIASIMNTPSYF</sequence>
<dbReference type="GO" id="GO:0005634">
    <property type="term" value="C:nucleus"/>
    <property type="evidence" value="ECO:0007669"/>
    <property type="project" value="UniProtKB-SubCell"/>
</dbReference>
<feature type="compositionally biased region" description="Polar residues" evidence="3">
    <location>
        <begin position="164"/>
        <end position="174"/>
    </location>
</feature>
<organism evidence="4 5">
    <name type="scientific">Marasmius oreades</name>
    <name type="common">fairy-ring Marasmius</name>
    <dbReference type="NCBI Taxonomy" id="181124"/>
    <lineage>
        <taxon>Eukaryota</taxon>
        <taxon>Fungi</taxon>
        <taxon>Dikarya</taxon>
        <taxon>Basidiomycota</taxon>
        <taxon>Agaricomycotina</taxon>
        <taxon>Agaricomycetes</taxon>
        <taxon>Agaricomycetidae</taxon>
        <taxon>Agaricales</taxon>
        <taxon>Marasmiineae</taxon>
        <taxon>Marasmiaceae</taxon>
        <taxon>Marasmius</taxon>
    </lineage>
</organism>
<dbReference type="PANTHER" id="PTHR22715:SF0">
    <property type="entry name" value="TRANSFORMING GROWTH FACTOR BETA REGULATOR 1"/>
    <property type="match status" value="1"/>
</dbReference>
<dbReference type="PROSITE" id="PS51543">
    <property type="entry name" value="FYRC"/>
    <property type="match status" value="1"/>
</dbReference>
<dbReference type="Gene3D" id="3.30.160.360">
    <property type="match status" value="1"/>
</dbReference>
<dbReference type="PANTHER" id="PTHR22715">
    <property type="entry name" value="TRANSFORMING GROWTH FACTOR BETA REGULATED GENE 1"/>
    <property type="match status" value="1"/>
</dbReference>
<dbReference type="AlphaFoldDB" id="A0A9P7RRG4"/>
<name>A0A9P7RRG4_9AGAR</name>
<dbReference type="RefSeq" id="XP_043004558.1">
    <property type="nucleotide sequence ID" value="XM_043157192.1"/>
</dbReference>
<dbReference type="OrthoDB" id="285793at2759"/>
<keyword evidence="2" id="KW-0539">Nucleus</keyword>
<dbReference type="Proteomes" id="UP001049176">
    <property type="component" value="Chromosome 8"/>
</dbReference>
<evidence type="ECO:0000256" key="3">
    <source>
        <dbReference type="SAM" id="MobiDB-lite"/>
    </source>
</evidence>
<dbReference type="PROSITE" id="PS51542">
    <property type="entry name" value="FYRN"/>
    <property type="match status" value="1"/>
</dbReference>
<reference evidence="4" key="1">
    <citation type="journal article" date="2021" name="Genome Biol. Evol.">
        <title>The assembled and annotated genome of the fairy-ring fungus Marasmius oreades.</title>
        <authorList>
            <person name="Hiltunen M."/>
            <person name="Ament-Velasquez S.L."/>
            <person name="Johannesson H."/>
        </authorList>
    </citation>
    <scope>NUCLEOTIDE SEQUENCE</scope>
    <source>
        <strain evidence="4">03SP1</strain>
    </source>
</reference>
<dbReference type="InterPro" id="IPR003889">
    <property type="entry name" value="FYrich_C"/>
</dbReference>
<dbReference type="Pfam" id="PF05965">
    <property type="entry name" value="FYRC"/>
    <property type="match status" value="1"/>
</dbReference>
<dbReference type="SMART" id="SM00542">
    <property type="entry name" value="FYRC"/>
    <property type="match status" value="1"/>
</dbReference>
<accession>A0A9P7RRG4</accession>
<evidence type="ECO:0000256" key="1">
    <source>
        <dbReference type="ARBA" id="ARBA00004123"/>
    </source>
</evidence>
<comment type="subcellular location">
    <subcellularLocation>
        <location evidence="1">Nucleus</location>
    </subcellularLocation>
</comment>
<dbReference type="SMART" id="SM00541">
    <property type="entry name" value="FYRN"/>
    <property type="match status" value="1"/>
</dbReference>
<feature type="compositionally biased region" description="Polar residues" evidence="3">
    <location>
        <begin position="217"/>
        <end position="237"/>
    </location>
</feature>
<gene>
    <name evidence="4" type="ORF">E1B28_012116</name>
</gene>
<dbReference type="InterPro" id="IPR040092">
    <property type="entry name" value="TBRG1"/>
</dbReference>
<evidence type="ECO:0000313" key="5">
    <source>
        <dbReference type="Proteomes" id="UP001049176"/>
    </source>
</evidence>
<evidence type="ECO:0000313" key="4">
    <source>
        <dbReference type="EMBL" id="KAG7088087.1"/>
    </source>
</evidence>
<feature type="compositionally biased region" description="Basic residues" evidence="3">
    <location>
        <begin position="200"/>
        <end position="210"/>
    </location>
</feature>
<dbReference type="Pfam" id="PF05964">
    <property type="entry name" value="FYRN"/>
    <property type="match status" value="1"/>
</dbReference>
<feature type="region of interest" description="Disordered" evidence="3">
    <location>
        <begin position="1"/>
        <end position="34"/>
    </location>
</feature>
<comment type="caution">
    <text evidence="4">The sequence shown here is derived from an EMBL/GenBank/DDBJ whole genome shotgun (WGS) entry which is preliminary data.</text>
</comment>